<dbReference type="InterPro" id="IPR000639">
    <property type="entry name" value="Epox_hydrolase-like"/>
</dbReference>
<dbReference type="GO" id="GO:0016787">
    <property type="term" value="F:hydrolase activity"/>
    <property type="evidence" value="ECO:0007669"/>
    <property type="project" value="UniProtKB-KW"/>
</dbReference>
<dbReference type="AlphaFoldDB" id="A0A1S2LFS9"/>
<proteinExistence type="predicted"/>
<reference evidence="2 4" key="1">
    <citation type="submission" date="2016-10" db="EMBL/GenBank/DDBJ databases">
        <title>Draft genome sequences of four alkaliphilic bacteria belonging to the Anaerobacillus genus.</title>
        <authorList>
            <person name="Bassil N.M."/>
            <person name="Lloyd J.R."/>
        </authorList>
    </citation>
    <scope>NUCLEOTIDE SEQUENCE [LARGE SCALE GENOMIC DNA]</scope>
    <source>
        <strain evidence="2 4">NB2006</strain>
    </source>
</reference>
<evidence type="ECO:0000313" key="4">
    <source>
        <dbReference type="Proteomes" id="UP000180175"/>
    </source>
</evidence>
<organism evidence="2 4">
    <name type="scientific">Anaerobacillus isosaccharinicus</name>
    <dbReference type="NCBI Taxonomy" id="1532552"/>
    <lineage>
        <taxon>Bacteria</taxon>
        <taxon>Bacillati</taxon>
        <taxon>Bacillota</taxon>
        <taxon>Bacilli</taxon>
        <taxon>Bacillales</taxon>
        <taxon>Bacillaceae</taxon>
        <taxon>Anaerobacillus</taxon>
    </lineage>
</organism>
<dbReference type="InterPro" id="IPR029058">
    <property type="entry name" value="AB_hydrolase_fold"/>
</dbReference>
<dbReference type="Pfam" id="PF00561">
    <property type="entry name" value="Abhydrolase_1"/>
    <property type="match status" value="1"/>
</dbReference>
<keyword evidence="2" id="KW-0378">Hydrolase</keyword>
<feature type="domain" description="AB hydrolase-1" evidence="1">
    <location>
        <begin position="29"/>
        <end position="281"/>
    </location>
</feature>
<dbReference type="EMBL" id="LQXD01000136">
    <property type="protein sequence ID" value="OIJ11389.1"/>
    <property type="molecule type" value="Genomic_DNA"/>
</dbReference>
<dbReference type="Proteomes" id="UP000180175">
    <property type="component" value="Chromosome"/>
</dbReference>
<dbReference type="OrthoDB" id="252464at2"/>
<dbReference type="PRINTS" id="PR00412">
    <property type="entry name" value="EPOXHYDRLASE"/>
</dbReference>
<dbReference type="EMBL" id="CP063356">
    <property type="protein sequence ID" value="QOY37905.1"/>
    <property type="molecule type" value="Genomic_DNA"/>
</dbReference>
<protein>
    <submittedName>
        <fullName evidence="2">Alpha/beta hydrolase</fullName>
    </submittedName>
</protein>
<evidence type="ECO:0000313" key="3">
    <source>
        <dbReference type="EMBL" id="QOY37905.1"/>
    </source>
</evidence>
<accession>A0A1S2LFS9</accession>
<sequence>MAKVILQSISLENGETISYRERTGGEEKLLLIHGNMTSSKHWDLLIDALDERFKVYAVDMRGFGGSSYHQRINSIQDFTDEVKLFVDSIGLDTFSVMGWSTGGAVSMQLAIDYPDRVNNLILLASASTRGYPFVQVNQFGEVTRLKTREEIEQDPVKSLPVVNAYKTGNKAFLKALWNAVIYTKKQPSEYLYNQYLDDMLTQRNLTDVYHALNTFNISDVHNGLTEGNGKVKGITVPTLVLWGENDLVVTEKMTKEIIEDFGEQAKIVYLKGCGHSPLIDNLELLKKEVENFLILE</sequence>
<evidence type="ECO:0000313" key="2">
    <source>
        <dbReference type="EMBL" id="OIJ11389.1"/>
    </source>
</evidence>
<reference evidence="3" key="4">
    <citation type="submission" date="2020-10" db="EMBL/GenBank/DDBJ databases">
        <authorList>
            <person name="Bassil N.M."/>
            <person name="Lloyd J.R."/>
        </authorList>
    </citation>
    <scope>NUCLEOTIDE SEQUENCE</scope>
    <source>
        <strain evidence="3">NB2006</strain>
    </source>
</reference>
<dbReference type="PANTHER" id="PTHR46438">
    <property type="entry name" value="ALPHA/BETA-HYDROLASES SUPERFAMILY PROTEIN"/>
    <property type="match status" value="1"/>
</dbReference>
<dbReference type="SUPFAM" id="SSF53474">
    <property type="entry name" value="alpha/beta-Hydrolases"/>
    <property type="match status" value="1"/>
</dbReference>
<dbReference type="InterPro" id="IPR000073">
    <property type="entry name" value="AB_hydrolase_1"/>
</dbReference>
<name>A0A1S2LFS9_9BACI</name>
<dbReference type="RefSeq" id="WP_071318000.1">
    <property type="nucleotide sequence ID" value="NZ_CP063356.2"/>
</dbReference>
<dbReference type="PRINTS" id="PR00111">
    <property type="entry name" value="ABHYDROLASE"/>
</dbReference>
<evidence type="ECO:0000259" key="1">
    <source>
        <dbReference type="Pfam" id="PF00561"/>
    </source>
</evidence>
<gene>
    <name evidence="3" type="ORF">AWH56_010235</name>
    <name evidence="2" type="ORF">AWH56_15915</name>
</gene>
<reference evidence="3 4" key="3">
    <citation type="journal article" date="2019" name="Int. J. Syst. Evol. Microbiol.">
        <title>Anaerobacillus isosaccharinicus sp. nov., an alkaliphilic bacterium which degrades isosaccharinic acid.</title>
        <authorList>
            <person name="Bassil N.M."/>
            <person name="Lloyd J.R."/>
        </authorList>
    </citation>
    <scope>NUCLEOTIDE SEQUENCE [LARGE SCALE GENOMIC DNA]</scope>
    <source>
        <strain evidence="3 4">NB2006</strain>
    </source>
</reference>
<dbReference type="KEGG" id="aia:AWH56_010235"/>
<dbReference type="PANTHER" id="PTHR46438:SF11">
    <property type="entry name" value="LIPASE-RELATED"/>
    <property type="match status" value="1"/>
</dbReference>
<dbReference type="Gene3D" id="3.40.50.1820">
    <property type="entry name" value="alpha/beta hydrolase"/>
    <property type="match status" value="1"/>
</dbReference>
<reference evidence="3 4" key="2">
    <citation type="journal article" date="2017" name="Genome Announc.">
        <title>Draft Genome Sequences of Four Alkaliphilic Bacteria Belonging to the Anaerobacillus Genus.</title>
        <authorList>
            <person name="Bassil N.M."/>
            <person name="Lloyd J.R."/>
        </authorList>
    </citation>
    <scope>NUCLEOTIDE SEQUENCE [LARGE SCALE GENOMIC DNA]</scope>
    <source>
        <strain evidence="3 4">NB2006</strain>
    </source>
</reference>
<keyword evidence="4" id="KW-1185">Reference proteome</keyword>